<reference evidence="1 2" key="1">
    <citation type="submission" date="2016-08" db="EMBL/GenBank/DDBJ databases">
        <authorList>
            <person name="Seilhamer J.J."/>
        </authorList>
    </citation>
    <scope>NUCLEOTIDE SEQUENCE [LARGE SCALE GENOMIC DNA]</scope>
    <source>
        <strain evidence="1 2">DX4</strain>
    </source>
</reference>
<dbReference type="Proteomes" id="UP000094313">
    <property type="component" value="Chromosome"/>
</dbReference>
<dbReference type="InterPro" id="IPR053851">
    <property type="entry name" value="DUF6929"/>
</dbReference>
<dbReference type="InterPro" id="IPR011043">
    <property type="entry name" value="Gal_Oxase/kelch_b-propeller"/>
</dbReference>
<dbReference type="KEGG" id="psty:BFS30_22645"/>
<dbReference type="AlphaFoldDB" id="A0A1D7QM72"/>
<name>A0A1D7QM72_9SPHI</name>
<dbReference type="EMBL" id="CP017141">
    <property type="protein sequence ID" value="AOM79709.1"/>
    <property type="molecule type" value="Genomic_DNA"/>
</dbReference>
<protein>
    <recommendedName>
        <fullName evidence="3">Phytase-like domain-containing protein</fullName>
    </recommendedName>
</protein>
<keyword evidence="2" id="KW-1185">Reference proteome</keyword>
<dbReference type="Pfam" id="PF22000">
    <property type="entry name" value="DUF6929"/>
    <property type="match status" value="1"/>
</dbReference>
<organism evidence="1 2">
    <name type="scientific">Pedobacter steynii</name>
    <dbReference type="NCBI Taxonomy" id="430522"/>
    <lineage>
        <taxon>Bacteria</taxon>
        <taxon>Pseudomonadati</taxon>
        <taxon>Bacteroidota</taxon>
        <taxon>Sphingobacteriia</taxon>
        <taxon>Sphingobacteriales</taxon>
        <taxon>Sphingobacteriaceae</taxon>
        <taxon>Pedobacter</taxon>
    </lineage>
</organism>
<sequence>MYRFTLELLFQIIGIGSASGLFLKDNSLYVIGDNSSYFYEYEIKSSTLKRFALYDKPAENIPKKLKPDFEALTFYGDSFYLFGSGSTENRTKMFKVDADSRAVISVVDLADLYKSMQLLAGLSAENFNIEGVVYTGSYWCFFNRGNGDIGKNMVFVVHNKSLTDHPEITFKEFRLPEIGGVRAGFTDAVELDGKLYFLAAAENTNSTYNDGEVLGSMIGCIDVKTMKLDFTEKISGQHKFEGLALQHKGEQELSFMLCEDNDNDQLKADIYLLKLKR</sequence>
<evidence type="ECO:0000313" key="1">
    <source>
        <dbReference type="EMBL" id="AOM79709.1"/>
    </source>
</evidence>
<gene>
    <name evidence="1" type="ORF">BFS30_22645</name>
</gene>
<dbReference type="OrthoDB" id="6710009at2"/>
<dbReference type="SUPFAM" id="SSF50965">
    <property type="entry name" value="Galactose oxidase, central domain"/>
    <property type="match status" value="1"/>
</dbReference>
<evidence type="ECO:0008006" key="3">
    <source>
        <dbReference type="Google" id="ProtNLM"/>
    </source>
</evidence>
<accession>A0A1D7QM72</accession>
<proteinExistence type="predicted"/>
<dbReference type="RefSeq" id="WP_069381371.1">
    <property type="nucleotide sequence ID" value="NZ_CP017141.1"/>
</dbReference>
<evidence type="ECO:0000313" key="2">
    <source>
        <dbReference type="Proteomes" id="UP000094313"/>
    </source>
</evidence>